<dbReference type="Gene3D" id="1.20.5.170">
    <property type="match status" value="1"/>
</dbReference>
<evidence type="ECO:0000259" key="10">
    <source>
        <dbReference type="PROSITE" id="PS51192"/>
    </source>
</evidence>
<dbReference type="Proteomes" id="UP001152747">
    <property type="component" value="Unassembled WGS sequence"/>
</dbReference>
<dbReference type="PROSITE" id="PS51194">
    <property type="entry name" value="HELICASE_CTER"/>
    <property type="match status" value="1"/>
</dbReference>
<keyword evidence="14" id="KW-1185">Reference proteome</keyword>
<dbReference type="InterPro" id="IPR001650">
    <property type="entry name" value="Helicase_C-like"/>
</dbReference>
<dbReference type="InterPro" id="IPR014001">
    <property type="entry name" value="Helicase_ATP-bd"/>
</dbReference>
<evidence type="ECO:0000256" key="9">
    <source>
        <dbReference type="SAM" id="MobiDB-lite"/>
    </source>
</evidence>
<dbReference type="InterPro" id="IPR049730">
    <property type="entry name" value="SNF2/RAD54-like_C"/>
</dbReference>
<evidence type="ECO:0000313" key="13">
    <source>
        <dbReference type="EMBL" id="CAI5455069.1"/>
    </source>
</evidence>
<dbReference type="Gene3D" id="3.40.50.300">
    <property type="entry name" value="P-loop containing nucleotide triphosphate hydrolases"/>
    <property type="match status" value="1"/>
</dbReference>
<dbReference type="InterPro" id="IPR029295">
    <property type="entry name" value="SnAC"/>
</dbReference>
<evidence type="ECO:0000256" key="5">
    <source>
        <dbReference type="ARBA" id="ARBA00023159"/>
    </source>
</evidence>
<dbReference type="CDD" id="cd17996">
    <property type="entry name" value="DEXHc_SMARCA2_SMARCA4"/>
    <property type="match status" value="1"/>
</dbReference>
<dbReference type="SMART" id="SM00490">
    <property type="entry name" value="HELICc"/>
    <property type="match status" value="1"/>
</dbReference>
<feature type="region of interest" description="Disordered" evidence="9">
    <location>
        <begin position="1315"/>
        <end position="1404"/>
    </location>
</feature>
<dbReference type="InterPro" id="IPR038718">
    <property type="entry name" value="SNF2-like_sf"/>
</dbReference>
<organism evidence="13 14">
    <name type="scientific">Caenorhabditis angaria</name>
    <dbReference type="NCBI Taxonomy" id="860376"/>
    <lineage>
        <taxon>Eukaryota</taxon>
        <taxon>Metazoa</taxon>
        <taxon>Ecdysozoa</taxon>
        <taxon>Nematoda</taxon>
        <taxon>Chromadorea</taxon>
        <taxon>Rhabditida</taxon>
        <taxon>Rhabditina</taxon>
        <taxon>Rhabditomorpha</taxon>
        <taxon>Rhabditoidea</taxon>
        <taxon>Rhabditidae</taxon>
        <taxon>Peloderinae</taxon>
        <taxon>Caenorhabditis</taxon>
    </lineage>
</organism>
<proteinExistence type="predicted"/>
<evidence type="ECO:0000259" key="12">
    <source>
        <dbReference type="PROSITE" id="PS51204"/>
    </source>
</evidence>
<keyword evidence="7" id="KW-0539">Nucleus</keyword>
<dbReference type="PANTHER" id="PTHR10799">
    <property type="entry name" value="SNF2/RAD54 HELICASE FAMILY"/>
    <property type="match status" value="1"/>
</dbReference>
<feature type="domain" description="HSA" evidence="12">
    <location>
        <begin position="468"/>
        <end position="541"/>
    </location>
</feature>
<dbReference type="FunFam" id="3.40.50.10810:FF:000008">
    <property type="entry name" value="Chromatin structure-remodeling complex subunit snf21"/>
    <property type="match status" value="1"/>
</dbReference>
<dbReference type="OrthoDB" id="6017at2759"/>
<dbReference type="CDD" id="cd18793">
    <property type="entry name" value="SF2_C_SNF"/>
    <property type="match status" value="1"/>
</dbReference>
<dbReference type="EMBL" id="CANHGI010000006">
    <property type="protein sequence ID" value="CAI5455069.1"/>
    <property type="molecule type" value="Genomic_DNA"/>
</dbReference>
<feature type="domain" description="Helicase C-terminal" evidence="11">
    <location>
        <begin position="976"/>
        <end position="1127"/>
    </location>
</feature>
<dbReference type="Pfam" id="PF00271">
    <property type="entry name" value="Helicase_C"/>
    <property type="match status" value="1"/>
</dbReference>
<evidence type="ECO:0000256" key="3">
    <source>
        <dbReference type="ARBA" id="ARBA00023015"/>
    </source>
</evidence>
<keyword evidence="3" id="KW-0805">Transcription regulation</keyword>
<keyword evidence="4" id="KW-0103">Bromodomain</keyword>
<protein>
    <submittedName>
        <fullName evidence="13">Uncharacterized protein</fullName>
    </submittedName>
</protein>
<dbReference type="GO" id="GO:0016787">
    <property type="term" value="F:hydrolase activity"/>
    <property type="evidence" value="ECO:0007669"/>
    <property type="project" value="UniProtKB-KW"/>
</dbReference>
<feature type="domain" description="Helicase ATP-binding" evidence="10">
    <location>
        <begin position="668"/>
        <end position="833"/>
    </location>
</feature>
<accession>A0A9P1J4Z7</accession>
<dbReference type="SMART" id="SM01314">
    <property type="entry name" value="SnAC"/>
    <property type="match status" value="1"/>
</dbReference>
<feature type="compositionally biased region" description="Basic and acidic residues" evidence="9">
    <location>
        <begin position="1331"/>
        <end position="1343"/>
    </location>
</feature>
<evidence type="ECO:0000256" key="6">
    <source>
        <dbReference type="ARBA" id="ARBA00023163"/>
    </source>
</evidence>
<sequence length="1404" mass="166362">MSAVEVIESEEVYCFEVVFIRLYVCADILMHLQQPPLIQAQVQLNHQQHLQPQQLIQSHHAPQLHQPPIHHQQVNMPQRIQHQMQNQQMQIHMQQQQMQHNHPRQLQHQHQVQQFPSTSKQEFARPMHIPQSRMKMDQPHQMQSHQPIQQHLQHQQVIQHQQQLQNQMQQQQIQNQMQQQQIQQQQQQLIQQQQIQQQQQQLIQQQQIQQIRMQQQQQRMIQVEDNSEKIDENASQLMQLPKQKRERYVAQLQIALRSMEKLGLKNESRYVSLSRLLMLMKGESEEKVRSLTYTPRYARKETVNLTADFKKRLNAQMKIYMLLKQGKMIPPELKAISDGPSNKKKDAGHPTNSLDMFKIFDTKTHRLSSYVGQPLPDDVITSEYRRLVRDEMINRREYLARTESKLTPELQVKSKIEQIALKLVDFQQKLRGEVMSTIVYTVPQHFLINPYSIRRTKEQYNRELRENPAKMQLERQRRSKNHELMHALTKHCREFKEFHKQNGMKFAKVRKSMNLYHQSIVRERKRDELKNEKLRIQKLIQEDEEGYRAMLDDKKDQRLVYLLHQTDEYIDSLCDLVKQQQTGSTSHFNNHRKDEYEPLDQRDKSKIIEKARNEEDEYDEKVQSQIENYYSVAHRHRETITGQHRMMGNGDPTLLLKPYQIKGLEWMVSLYNNNLNGILADEMGLGKTIQTISFITYLMEIKRNSGPYLVIVPLSTLPNWLHEFKKWAPVVELIVYKGPKEERKVYEPQIKSGKFNVLLTTFEYIIKDKSILGKLRWKYMIIDEGHRLKNQNCKLTSMLNTHFQTQHRLLITGTPLQNKLPELWALLNFLLPSIFSSCSSFEQWFNAPFSTTGEKVELTEEETMLIIRRLHKVLRPFLLRRLKKEVESQLPEKTEYVIKCEMSALQKILYRHMQKGLLLDGKNQTGNKSVMNTMVHLRKLCNHPFLFPSIEESCRVFWNVVISGYDLMRVSGKLELLDRIMPKLKESGHRILMFFQMTTMMTIVEDYLAVRQYKYLRLDGSTKPDERGQLLEKFNAPDSEYFLFMLSTRAGGLGLNLQTADTVVIFDSDWNPHQDMQAQDRAHRIGQKQEVRVLRLITANSIEEKILSAARFKLNVDEKVIQAGKFDNRSTQAERKEILEQIIRAESEDDEQDEVPDDETINQMIARNDGEFELFQKMDAERRHMERELKPRLLTEEEIPKDITRAADETDYQEKAKEEGRLPYLEVMPGSRRKRKEVDYSADSMSEDQFLRQVIDGEDISEELKSNGTVVQEPIPPIIIQKQPPIPPLIISKKPIPPPLPKITLTFDKKKLGLGVTPITAPAPTSSTEIVIEKEKRSDEEKEKKKKHKKEREETEEEKRERKERKKERKRKREMEEEEEERQRKLAKKARKERERLEREREGL</sequence>
<keyword evidence="8" id="KW-0175">Coiled coil</keyword>
<keyword evidence="6" id="KW-0804">Transcription</keyword>
<dbReference type="GO" id="GO:0042393">
    <property type="term" value="F:histone binding"/>
    <property type="evidence" value="ECO:0007669"/>
    <property type="project" value="InterPro"/>
</dbReference>
<feature type="compositionally biased region" description="Basic and acidic residues" evidence="9">
    <location>
        <begin position="1392"/>
        <end position="1404"/>
    </location>
</feature>
<dbReference type="GO" id="GO:0005634">
    <property type="term" value="C:nucleus"/>
    <property type="evidence" value="ECO:0007669"/>
    <property type="project" value="UniProtKB-SubCell"/>
</dbReference>
<dbReference type="SMART" id="SM00487">
    <property type="entry name" value="DEXDc"/>
    <property type="match status" value="1"/>
</dbReference>
<evidence type="ECO:0000256" key="7">
    <source>
        <dbReference type="ARBA" id="ARBA00023242"/>
    </source>
</evidence>
<keyword evidence="5" id="KW-0010">Activator</keyword>
<keyword evidence="2" id="KW-0378">Hydrolase</keyword>
<evidence type="ECO:0000313" key="14">
    <source>
        <dbReference type="Proteomes" id="UP001152747"/>
    </source>
</evidence>
<evidence type="ECO:0000256" key="1">
    <source>
        <dbReference type="ARBA" id="ARBA00004123"/>
    </source>
</evidence>
<comment type="subcellular location">
    <subcellularLocation>
        <location evidence="1">Nucleus</location>
    </subcellularLocation>
</comment>
<dbReference type="Gene3D" id="3.40.50.10810">
    <property type="entry name" value="Tandem AAA-ATPase domain"/>
    <property type="match status" value="1"/>
</dbReference>
<dbReference type="InterPro" id="IPR027417">
    <property type="entry name" value="P-loop_NTPase"/>
</dbReference>
<dbReference type="InterPro" id="IPR000330">
    <property type="entry name" value="SNF2_N"/>
</dbReference>
<feature type="coiled-coil region" evidence="8">
    <location>
        <begin position="161"/>
        <end position="233"/>
    </location>
</feature>
<feature type="compositionally biased region" description="Basic and acidic residues" evidence="9">
    <location>
        <begin position="1351"/>
        <end position="1361"/>
    </location>
</feature>
<evidence type="ECO:0000256" key="2">
    <source>
        <dbReference type="ARBA" id="ARBA00022801"/>
    </source>
</evidence>
<evidence type="ECO:0000256" key="8">
    <source>
        <dbReference type="SAM" id="Coils"/>
    </source>
</evidence>
<dbReference type="PROSITE" id="PS51192">
    <property type="entry name" value="HELICASE_ATP_BIND_1"/>
    <property type="match status" value="1"/>
</dbReference>
<evidence type="ECO:0000256" key="4">
    <source>
        <dbReference type="ARBA" id="ARBA00023117"/>
    </source>
</evidence>
<dbReference type="FunFam" id="3.40.50.300:FF:003020">
    <property type="entry name" value="SNF2-related domain-containing protein"/>
    <property type="match status" value="1"/>
</dbReference>
<feature type="compositionally biased region" description="Low complexity" evidence="9">
    <location>
        <begin position="1317"/>
        <end position="1328"/>
    </location>
</feature>
<dbReference type="GO" id="GO:0005524">
    <property type="term" value="F:ATP binding"/>
    <property type="evidence" value="ECO:0007669"/>
    <property type="project" value="InterPro"/>
</dbReference>
<gene>
    <name evidence="13" type="ORF">CAMP_LOCUS17706</name>
</gene>
<reference evidence="13" key="1">
    <citation type="submission" date="2022-11" db="EMBL/GenBank/DDBJ databases">
        <authorList>
            <person name="Kikuchi T."/>
        </authorList>
    </citation>
    <scope>NUCLEOTIDE SEQUENCE</scope>
    <source>
        <strain evidence="13">PS1010</strain>
    </source>
</reference>
<dbReference type="PROSITE" id="PS51204">
    <property type="entry name" value="HSA"/>
    <property type="match status" value="1"/>
</dbReference>
<dbReference type="Pfam" id="PF14619">
    <property type="entry name" value="SnAC"/>
    <property type="match status" value="1"/>
</dbReference>
<dbReference type="SMART" id="SM00573">
    <property type="entry name" value="HSA"/>
    <property type="match status" value="1"/>
</dbReference>
<evidence type="ECO:0000259" key="11">
    <source>
        <dbReference type="PROSITE" id="PS51194"/>
    </source>
</evidence>
<name>A0A9P1J4Z7_9PELO</name>
<feature type="compositionally biased region" description="Basic residues" evidence="9">
    <location>
        <begin position="1362"/>
        <end position="1372"/>
    </location>
</feature>
<dbReference type="InterPro" id="IPR014012">
    <property type="entry name" value="HSA_dom"/>
</dbReference>
<dbReference type="Pfam" id="PF00176">
    <property type="entry name" value="SNF2-rel_dom"/>
    <property type="match status" value="1"/>
</dbReference>
<comment type="caution">
    <text evidence="13">The sequence shown here is derived from an EMBL/GenBank/DDBJ whole genome shotgun (WGS) entry which is preliminary data.</text>
</comment>
<dbReference type="SUPFAM" id="SSF52540">
    <property type="entry name" value="P-loop containing nucleoside triphosphate hydrolases"/>
    <property type="match status" value="2"/>
</dbReference>